<dbReference type="STRING" id="1770053.SAMN05216551_11512"/>
<dbReference type="Pfam" id="PF13176">
    <property type="entry name" value="TPR_7"/>
    <property type="match status" value="1"/>
</dbReference>
<comment type="similarity">
    <text evidence="2">Belongs to the LapB family.</text>
</comment>
<feature type="binding site" evidence="2">
    <location>
        <position position="356"/>
    </location>
    <ligand>
        <name>Fe cation</name>
        <dbReference type="ChEBI" id="CHEBI:24875"/>
    </ligand>
</feature>
<dbReference type="SMART" id="SM00028">
    <property type="entry name" value="TPR"/>
    <property type="match status" value="4"/>
</dbReference>
<keyword evidence="2" id="KW-0802">TPR repeat</keyword>
<dbReference type="GO" id="GO:0009898">
    <property type="term" value="C:cytoplasmic side of plasma membrane"/>
    <property type="evidence" value="ECO:0007669"/>
    <property type="project" value="UniProtKB-UniRule"/>
</dbReference>
<name>A0A1H2PV23_9BURK</name>
<dbReference type="NCBIfam" id="NF008757">
    <property type="entry name" value="PRK11788.1-5"/>
    <property type="match status" value="1"/>
</dbReference>
<keyword evidence="2" id="KW-1003">Cell membrane</keyword>
<keyword evidence="2" id="KW-0408">Iron</keyword>
<dbReference type="GO" id="GO:0046890">
    <property type="term" value="P:regulation of lipid biosynthetic process"/>
    <property type="evidence" value="ECO:0007669"/>
    <property type="project" value="UniProtKB-UniRule"/>
</dbReference>
<dbReference type="AlphaFoldDB" id="A0A1H2PV23"/>
<evidence type="ECO:0000256" key="3">
    <source>
        <dbReference type="SAM" id="Phobius"/>
    </source>
</evidence>
<comment type="function">
    <text evidence="2">Modulates cellular lipopolysaccharide (LPS) levels by regulating LpxC, which is involved in lipid A biosynthesis. May act by modulating the proteolytic activity of FtsH towards LpxC. May also coordinate assembly of proteins involved in LPS synthesis at the plasma membrane.</text>
</comment>
<dbReference type="EMBL" id="FNLO01000015">
    <property type="protein sequence ID" value="SDV51090.1"/>
    <property type="molecule type" value="Genomic_DNA"/>
</dbReference>
<dbReference type="InterPro" id="IPR011990">
    <property type="entry name" value="TPR-like_helical_dom_sf"/>
</dbReference>
<dbReference type="NCBIfam" id="NF008755">
    <property type="entry name" value="PRK11788.1-3"/>
    <property type="match status" value="1"/>
</dbReference>
<protein>
    <recommendedName>
        <fullName evidence="2">Lipopolysaccharide assembly protein B</fullName>
    </recommendedName>
</protein>
<dbReference type="InterPro" id="IPR041166">
    <property type="entry name" value="Rubredoxin_2"/>
</dbReference>
<dbReference type="OrthoDB" id="507476at2"/>
<dbReference type="Pfam" id="PF13432">
    <property type="entry name" value="TPR_16"/>
    <property type="match status" value="1"/>
</dbReference>
<comment type="subcellular location">
    <subcellularLocation>
        <location evidence="2">Cell inner membrane</location>
        <topology evidence="2">Single-pass membrane protein</topology>
        <orientation evidence="2">Cytoplasmic side</orientation>
    </subcellularLocation>
</comment>
<evidence type="ECO:0000256" key="2">
    <source>
        <dbReference type="HAMAP-Rule" id="MF_00994"/>
    </source>
</evidence>
<keyword evidence="2" id="KW-0677">Repeat</keyword>
<keyword evidence="2 3" id="KW-0472">Membrane</keyword>
<dbReference type="InterPro" id="IPR030865">
    <property type="entry name" value="LapB"/>
</dbReference>
<dbReference type="InterPro" id="IPR019734">
    <property type="entry name" value="TPR_rpt"/>
</dbReference>
<gene>
    <name evidence="2" type="primary">lapB</name>
    <name evidence="5" type="ORF">SAMN05216551_11512</name>
</gene>
<keyword evidence="2 3" id="KW-1133">Transmembrane helix</keyword>
<feature type="binding site" evidence="2">
    <location>
        <position position="359"/>
    </location>
    <ligand>
        <name>Fe cation</name>
        <dbReference type="ChEBI" id="CHEBI:24875"/>
    </ligand>
</feature>
<evidence type="ECO:0000256" key="1">
    <source>
        <dbReference type="ARBA" id="ARBA00022723"/>
    </source>
</evidence>
<proteinExistence type="inferred from homology"/>
<feature type="domain" description="LapB rubredoxin metal binding" evidence="4">
    <location>
        <begin position="354"/>
        <end position="378"/>
    </location>
</feature>
<sequence>MDLDFWWLLAIPIVFGLGWVAARFDLKNLLSDASNLPRSYFRGLNFLLNEQPDKAIDAFIEVVKLDPETTELHFALGNLFRRRGETERAIRVHQNLLSRADLPTAERDHALYELGQDFLKAGLLDRAEHALRSLGDGLYKADGLRALLTIFQTERDWKQAIETARQLEALGAPSLRREIAQFHCELAADAMQRNDRSSARANLNQALEINANNARATIQLGDVELAAGNPVGAIANWSRIERQNPVYLPLVADRLLQAYAAEGRAGEGVDQLIAYLDAHPSNDLLDVVYKHVAEHRGVDEAHALALAQMRKTPTLAGLTRLLEGQIAAAEPARRGELELMQTLIRQRTKNLPRYVCQNCGFRARLFYWQCPGCGAWESYAPRRTEVLGSSS</sequence>
<keyword evidence="6" id="KW-1185">Reference proteome</keyword>
<evidence type="ECO:0000313" key="5">
    <source>
        <dbReference type="EMBL" id="SDV51090.1"/>
    </source>
</evidence>
<feature type="topological domain" description="Cytoplasmic" evidence="2">
    <location>
        <begin position="23"/>
        <end position="391"/>
    </location>
</feature>
<dbReference type="HAMAP" id="MF_00994">
    <property type="entry name" value="LPS_assembly_LapB"/>
    <property type="match status" value="1"/>
</dbReference>
<reference evidence="6" key="1">
    <citation type="submission" date="2016-09" db="EMBL/GenBank/DDBJ databases">
        <authorList>
            <person name="Varghese N."/>
            <person name="Submissions S."/>
        </authorList>
    </citation>
    <scope>NUCLEOTIDE SEQUENCE [LARGE SCALE GENOMIC DNA]</scope>
    <source>
        <strain evidence="6">JS23</strain>
    </source>
</reference>
<dbReference type="RefSeq" id="WP_091912510.1">
    <property type="nucleotide sequence ID" value="NZ_FNLO01000015.1"/>
</dbReference>
<keyword evidence="2 3" id="KW-0812">Transmembrane</keyword>
<evidence type="ECO:0000313" key="6">
    <source>
        <dbReference type="Proteomes" id="UP000243719"/>
    </source>
</evidence>
<accession>A0A1H2PV23</accession>
<keyword evidence="1 2" id="KW-0479">Metal-binding</keyword>
<feature type="binding site" evidence="2">
    <location>
        <position position="373"/>
    </location>
    <ligand>
        <name>Fe cation</name>
        <dbReference type="ChEBI" id="CHEBI:24875"/>
    </ligand>
</feature>
<keyword evidence="2" id="KW-0997">Cell inner membrane</keyword>
<organism evidence="5 6">
    <name type="scientific">Chitinasiproducens palmae</name>
    <dbReference type="NCBI Taxonomy" id="1770053"/>
    <lineage>
        <taxon>Bacteria</taxon>
        <taxon>Pseudomonadati</taxon>
        <taxon>Pseudomonadota</taxon>
        <taxon>Betaproteobacteria</taxon>
        <taxon>Burkholderiales</taxon>
        <taxon>Burkholderiaceae</taxon>
        <taxon>Chitinasiproducens</taxon>
    </lineage>
</organism>
<feature type="transmembrane region" description="Helical" evidence="3">
    <location>
        <begin position="6"/>
        <end position="26"/>
    </location>
</feature>
<dbReference type="SUPFAM" id="SSF48452">
    <property type="entry name" value="TPR-like"/>
    <property type="match status" value="1"/>
</dbReference>
<dbReference type="GO" id="GO:0008653">
    <property type="term" value="P:lipopolysaccharide metabolic process"/>
    <property type="evidence" value="ECO:0007669"/>
    <property type="project" value="InterPro"/>
</dbReference>
<evidence type="ECO:0000259" key="4">
    <source>
        <dbReference type="Pfam" id="PF18073"/>
    </source>
</evidence>
<dbReference type="Proteomes" id="UP000243719">
    <property type="component" value="Unassembled WGS sequence"/>
</dbReference>
<dbReference type="Pfam" id="PF18073">
    <property type="entry name" value="Zn_ribbon_LapB"/>
    <property type="match status" value="1"/>
</dbReference>
<dbReference type="GO" id="GO:0005506">
    <property type="term" value="F:iron ion binding"/>
    <property type="evidence" value="ECO:0007669"/>
    <property type="project" value="UniProtKB-UniRule"/>
</dbReference>
<dbReference type="Gene3D" id="1.25.40.10">
    <property type="entry name" value="Tetratricopeptide repeat domain"/>
    <property type="match status" value="2"/>
</dbReference>
<feature type="binding site" evidence="2">
    <location>
        <position position="370"/>
    </location>
    <ligand>
        <name>Fe cation</name>
        <dbReference type="ChEBI" id="CHEBI:24875"/>
    </ligand>
</feature>